<gene>
    <name evidence="1" type="ORF">IF1G_01342</name>
</gene>
<dbReference type="AlphaFoldDB" id="A0A545VBL7"/>
<dbReference type="EMBL" id="SPUK01000002">
    <property type="protein sequence ID" value="TQV99127.1"/>
    <property type="molecule type" value="Genomic_DNA"/>
</dbReference>
<dbReference type="Proteomes" id="UP000315783">
    <property type="component" value="Unassembled WGS sequence"/>
</dbReference>
<comment type="caution">
    <text evidence="1">The sequence shown here is derived from an EMBL/GenBank/DDBJ whole genome shotgun (WGS) entry which is preliminary data.</text>
</comment>
<name>A0A545VBL7_9HYPO</name>
<sequence length="53" mass="5658">MSYISSSLTAEVAPEVLPVAFAVDRAGCIVRMREGVLRFRNVGSLGSEVVDTT</sequence>
<evidence type="ECO:0000313" key="2">
    <source>
        <dbReference type="Proteomes" id="UP000315783"/>
    </source>
</evidence>
<evidence type="ECO:0000313" key="1">
    <source>
        <dbReference type="EMBL" id="TQV99127.1"/>
    </source>
</evidence>
<organism evidence="1 2">
    <name type="scientific">Cordyceps javanica</name>
    <dbReference type="NCBI Taxonomy" id="43265"/>
    <lineage>
        <taxon>Eukaryota</taxon>
        <taxon>Fungi</taxon>
        <taxon>Dikarya</taxon>
        <taxon>Ascomycota</taxon>
        <taxon>Pezizomycotina</taxon>
        <taxon>Sordariomycetes</taxon>
        <taxon>Hypocreomycetidae</taxon>
        <taxon>Hypocreales</taxon>
        <taxon>Cordycipitaceae</taxon>
        <taxon>Cordyceps</taxon>
    </lineage>
</organism>
<keyword evidence="2" id="KW-1185">Reference proteome</keyword>
<proteinExistence type="predicted"/>
<reference evidence="1 2" key="1">
    <citation type="journal article" date="2019" name="Appl. Microbiol. Biotechnol.">
        <title>Genome sequence of Isaria javanica and comparative genome analysis insights into family S53 peptidase evolution in fungal entomopathogens.</title>
        <authorList>
            <person name="Lin R."/>
            <person name="Zhang X."/>
            <person name="Xin B."/>
            <person name="Zou M."/>
            <person name="Gao Y."/>
            <person name="Qin F."/>
            <person name="Hu Q."/>
            <person name="Xie B."/>
            <person name="Cheng X."/>
        </authorList>
    </citation>
    <scope>NUCLEOTIDE SEQUENCE [LARGE SCALE GENOMIC DNA]</scope>
    <source>
        <strain evidence="1 2">IJ1G</strain>
    </source>
</reference>
<accession>A0A545VBL7</accession>
<protein>
    <submittedName>
        <fullName evidence="1">Uncharacterized protein</fullName>
    </submittedName>
</protein>